<evidence type="ECO:0000313" key="2">
    <source>
        <dbReference type="Proteomes" id="UP000306552"/>
    </source>
</evidence>
<accession>A0A4U5TQA5</accession>
<sequence length="204" mass="24172">MPQAIFCLPYFGPISVYKSLINYNSIYIEAAENYQKQSYRNRQYIYGANGKLMLNIPVKHSGSKQRLKYSESQIENDFEWQDLHLKSLESAYRTSPYFEFYEDDIQPLYDKNFESLFEFNLKCFESILNLLDIEVNIEMTSEYFKNYSKISDERKLIDAKSKKDFKLKTYHQVFEDKFGFISNLSILDLLFNLGPESVNYLKGS</sequence>
<gene>
    <name evidence="1" type="ORF">FCN74_04810</name>
</gene>
<protein>
    <submittedName>
        <fullName evidence="1">WbqC family protein</fullName>
    </submittedName>
</protein>
<reference evidence="1 2" key="1">
    <citation type="submission" date="2019-04" db="EMBL/GenBank/DDBJ databases">
        <title>Psychroflexus halotolerans sp. nov., isolated from a marine solar saltern.</title>
        <authorList>
            <person name="Feng X."/>
        </authorList>
    </citation>
    <scope>NUCLEOTIDE SEQUENCE [LARGE SCALE GENOMIC DNA]</scope>
    <source>
        <strain evidence="1 2">WDS2C27</strain>
    </source>
</reference>
<dbReference type="InterPro" id="IPR014985">
    <property type="entry name" value="WbqC"/>
</dbReference>
<dbReference type="RefSeq" id="WP_138931469.1">
    <property type="nucleotide sequence ID" value="NZ_SWMU01000002.1"/>
</dbReference>
<keyword evidence="2" id="KW-1185">Reference proteome</keyword>
<name>A0A4U5TQA5_9FLAO</name>
<organism evidence="1 2">
    <name type="scientific">Mesohalobacter halotolerans</name>
    <dbReference type="NCBI Taxonomy" id="1883405"/>
    <lineage>
        <taxon>Bacteria</taxon>
        <taxon>Pseudomonadati</taxon>
        <taxon>Bacteroidota</taxon>
        <taxon>Flavobacteriia</taxon>
        <taxon>Flavobacteriales</taxon>
        <taxon>Flavobacteriaceae</taxon>
        <taxon>Mesohalobacter</taxon>
    </lineage>
</organism>
<dbReference type="Proteomes" id="UP000306552">
    <property type="component" value="Unassembled WGS sequence"/>
</dbReference>
<evidence type="ECO:0000313" key="1">
    <source>
        <dbReference type="EMBL" id="TKS56367.1"/>
    </source>
</evidence>
<dbReference type="OrthoDB" id="1523452at2"/>
<dbReference type="AlphaFoldDB" id="A0A4U5TQA5"/>
<comment type="caution">
    <text evidence="1">The sequence shown here is derived from an EMBL/GenBank/DDBJ whole genome shotgun (WGS) entry which is preliminary data.</text>
</comment>
<dbReference type="Pfam" id="PF08889">
    <property type="entry name" value="WbqC"/>
    <property type="match status" value="1"/>
</dbReference>
<proteinExistence type="predicted"/>
<dbReference type="EMBL" id="SWMU01000002">
    <property type="protein sequence ID" value="TKS56367.1"/>
    <property type="molecule type" value="Genomic_DNA"/>
</dbReference>